<evidence type="ECO:0000313" key="3">
    <source>
        <dbReference type="Proteomes" id="UP000252038"/>
    </source>
</evidence>
<organism evidence="2 3">
    <name type="scientific">Chromobacterium phragmitis</name>
    <dbReference type="NCBI Taxonomy" id="2202141"/>
    <lineage>
        <taxon>Bacteria</taxon>
        <taxon>Pseudomonadati</taxon>
        <taxon>Pseudomonadota</taxon>
        <taxon>Betaproteobacteria</taxon>
        <taxon>Neisseriales</taxon>
        <taxon>Chromobacteriaceae</taxon>
        <taxon>Chromobacterium</taxon>
    </lineage>
</organism>
<dbReference type="EMBL" id="CP029554">
    <property type="protein sequence ID" value="AXE36439.1"/>
    <property type="molecule type" value="Genomic_DNA"/>
</dbReference>
<dbReference type="AlphaFoldDB" id="A0A344UME1"/>
<feature type="signal peptide" evidence="1">
    <location>
        <begin position="1"/>
        <end position="27"/>
    </location>
</feature>
<dbReference type="Gene3D" id="2.10.10.20">
    <property type="entry name" value="Carbohydrate-binding module superfamily 5/12"/>
    <property type="match status" value="1"/>
</dbReference>
<dbReference type="Proteomes" id="UP000252038">
    <property type="component" value="Chromosome"/>
</dbReference>
<name>A0A344UME1_9NEIS</name>
<dbReference type="KEGG" id="chrb:DK843_20360"/>
<evidence type="ECO:0000256" key="1">
    <source>
        <dbReference type="SAM" id="SignalP"/>
    </source>
</evidence>
<feature type="chain" id="PRO_5016988369" description="Chitin-binding type-3 domain-containing protein" evidence="1">
    <location>
        <begin position="28"/>
        <end position="585"/>
    </location>
</feature>
<evidence type="ECO:0008006" key="4">
    <source>
        <dbReference type="Google" id="ProtNLM"/>
    </source>
</evidence>
<evidence type="ECO:0000313" key="2">
    <source>
        <dbReference type="EMBL" id="AXE36439.1"/>
    </source>
</evidence>
<gene>
    <name evidence="2" type="ORF">DK843_20360</name>
</gene>
<protein>
    <recommendedName>
        <fullName evidence="4">Chitin-binding type-3 domain-containing protein</fullName>
    </recommendedName>
</protein>
<sequence>MNPGLVKKTTLLTFIALSTIAGSNAYASKLVTSAEYRALLPKTSNQYEIKLGSGSGLTVRYHCNIKDDGKGGYALDPAQCQSREIDFKKSYPNLVSIPIGQTQYSIEEHKLWAMAFAHAAMNSMVIMQYGLNKPNGTFNLSKPFGPNKESFGDYFMRNMGPNYYLSKGLQESSLGDDLQFDPNGNDGVLQVEYPGSAWSELQGIAQGGFPAVFASLDPKNVLDSNSGPARNILGSATTSAYYNGSATAINTGSLPWADPTKSTEKLPEFIQGAKDPNALAIMLSFMYNRGPYAAKDQPLKNDATFQQCQNTVDLPNNWNCFTKQNDFGTRYMRQIPDVSNQLFNSGKFYDTTLTRNDVTVYLYLLALKYGFYSSKEYNDIYNRAMTVFGTSNTISFKKDFGRIIETVFTTVPIKTFGETAAVDPSKKVPVTSTLDSGLYMSSKDQAGVVTFNDWLTIGKYAYLPKTGTTISAMKYNAIDCTADANAWFKNIANDTSSSPQQLTVGFANGKCTFKKEPFKNPPAETCKDGEWCPTKEYPTKCTTVKHKGYTYQNEWHANKGEEPTPAGSENWGVWRIQGSATSTCH</sequence>
<keyword evidence="1" id="KW-0732">Signal</keyword>
<dbReference type="RefSeq" id="WP_114074195.1">
    <property type="nucleotide sequence ID" value="NZ_CP029554.1"/>
</dbReference>
<reference evidence="2 3" key="1">
    <citation type="submission" date="2018-05" db="EMBL/GenBank/DDBJ databases">
        <title>Genome sequencing, assembly and analysis of the novel insecticidal bacterium, Chromobacterium phragmitis.</title>
        <authorList>
            <person name="Sparks M.E."/>
            <person name="Blackburn M.B."/>
            <person name="Gundersen-Rindal D.E."/>
        </authorList>
    </citation>
    <scope>NUCLEOTIDE SEQUENCE [LARGE SCALE GENOMIC DNA]</scope>
    <source>
        <strain evidence="2">IIBBL 274-1</strain>
    </source>
</reference>
<proteinExistence type="predicted"/>
<accession>A0A344UME1</accession>